<dbReference type="AlphaFoldDB" id="A0A143WP66"/>
<dbReference type="EC" id="2.1.1.199" evidence="1"/>
<dbReference type="Gene3D" id="3.40.50.150">
    <property type="entry name" value="Vaccinia Virus protein VP39"/>
    <property type="match status" value="1"/>
</dbReference>
<name>A0A143WP66_TREPR</name>
<sequence length="149" mass="16373">MPSTTISPSHTHRAWHPSWPFLEHQGSSISHTTIVCQACYTTTLDVTKASCCLHTQGMHRAADTFRALRSMANSEPQCLRSLVRQATTVLNPGGGRLLRLVARMVRASIEHASSLILMRTVAPPQREVTTNPGTRSSLLHVLRHTGNPC</sequence>
<dbReference type="GO" id="GO:0032259">
    <property type="term" value="P:methylation"/>
    <property type="evidence" value="ECO:0007669"/>
    <property type="project" value="UniProtKB-KW"/>
</dbReference>
<dbReference type="Proteomes" id="UP000075241">
    <property type="component" value="Chromosome I"/>
</dbReference>
<dbReference type="PATRIC" id="fig|189385.6.peg.64"/>
<organism evidence="1 2">
    <name type="scientific">Tremblaya princeps</name>
    <dbReference type="NCBI Taxonomy" id="189385"/>
    <lineage>
        <taxon>Bacteria</taxon>
        <taxon>Pseudomonadati</taxon>
        <taxon>Pseudomonadota</taxon>
        <taxon>Betaproteobacteria</taxon>
        <taxon>Candidatus Tremblayella</taxon>
    </lineage>
</organism>
<gene>
    <name evidence="1" type="primary">rsmH_1</name>
    <name evidence="1" type="ORF">FVIR_TP00059</name>
</gene>
<proteinExistence type="predicted"/>
<evidence type="ECO:0000313" key="2">
    <source>
        <dbReference type="Proteomes" id="UP000075241"/>
    </source>
</evidence>
<reference evidence="2" key="1">
    <citation type="submission" date="2016-01" db="EMBL/GenBank/DDBJ databases">
        <authorList>
            <person name="Husnik F."/>
        </authorList>
    </citation>
    <scope>NUCLEOTIDE SEQUENCE [LARGE SCALE GENOMIC DNA]</scope>
</reference>
<keyword evidence="1" id="KW-0808">Transferase</keyword>
<protein>
    <submittedName>
        <fullName evidence="1">Ribosomal RNA small subunit methyltransferase H</fullName>
        <ecNumber evidence="1">2.1.1.199</ecNumber>
    </submittedName>
</protein>
<keyword evidence="1" id="KW-0489">Methyltransferase</keyword>
<accession>A0A143WP66</accession>
<evidence type="ECO:0000313" key="1">
    <source>
        <dbReference type="EMBL" id="CUX79117.1"/>
    </source>
</evidence>
<dbReference type="GO" id="GO:0008168">
    <property type="term" value="F:methyltransferase activity"/>
    <property type="evidence" value="ECO:0007669"/>
    <property type="project" value="UniProtKB-KW"/>
</dbReference>
<dbReference type="EMBL" id="LN999056">
    <property type="protein sequence ID" value="CUX79117.1"/>
    <property type="molecule type" value="Genomic_DNA"/>
</dbReference>
<dbReference type="InterPro" id="IPR029063">
    <property type="entry name" value="SAM-dependent_MTases_sf"/>
</dbReference>